<keyword evidence="14" id="KW-1185">Reference proteome</keyword>
<evidence type="ECO:0000256" key="4">
    <source>
        <dbReference type="ARBA" id="ARBA00022475"/>
    </source>
</evidence>
<organism evidence="13 14">
    <name type="scientific">Sulfurifustis variabilis</name>
    <dbReference type="NCBI Taxonomy" id="1675686"/>
    <lineage>
        <taxon>Bacteria</taxon>
        <taxon>Pseudomonadati</taxon>
        <taxon>Pseudomonadota</taxon>
        <taxon>Gammaproteobacteria</taxon>
        <taxon>Acidiferrobacterales</taxon>
        <taxon>Acidiferrobacteraceae</taxon>
        <taxon>Sulfurifustis</taxon>
    </lineage>
</organism>
<dbReference type="KEGG" id="sva:SVA_2284"/>
<evidence type="ECO:0000256" key="8">
    <source>
        <dbReference type="ARBA" id="ARBA00022982"/>
    </source>
</evidence>
<dbReference type="GO" id="GO:0016682">
    <property type="term" value="F:oxidoreductase activity, acting on diphenols and related substances as donors, oxygen as acceptor"/>
    <property type="evidence" value="ECO:0007669"/>
    <property type="project" value="TreeGrafter"/>
</dbReference>
<evidence type="ECO:0000256" key="2">
    <source>
        <dbReference type="ARBA" id="ARBA00009819"/>
    </source>
</evidence>
<keyword evidence="10 12" id="KW-0408">Iron</keyword>
<evidence type="ECO:0000256" key="3">
    <source>
        <dbReference type="ARBA" id="ARBA00022448"/>
    </source>
</evidence>
<evidence type="ECO:0000256" key="1">
    <source>
        <dbReference type="ARBA" id="ARBA00004651"/>
    </source>
</evidence>
<comment type="subcellular location">
    <subcellularLocation>
        <location evidence="12">Cell inner membrane</location>
    </subcellularLocation>
    <subcellularLocation>
        <location evidence="1">Cell membrane</location>
        <topology evidence="1">Multi-pass membrane protein</topology>
    </subcellularLocation>
</comment>
<accession>A0A1B4VAP9</accession>
<dbReference type="GO" id="GO:0009055">
    <property type="term" value="F:electron transfer activity"/>
    <property type="evidence" value="ECO:0007669"/>
    <property type="project" value="UniProtKB-UniRule"/>
</dbReference>
<dbReference type="OrthoDB" id="9807042at2"/>
<dbReference type="Pfam" id="PF01654">
    <property type="entry name" value="Cyt_bd_oxida_I"/>
    <property type="match status" value="1"/>
</dbReference>
<feature type="transmembrane region" description="Helical" evidence="12">
    <location>
        <begin position="183"/>
        <end position="206"/>
    </location>
</feature>
<reference evidence="13 14" key="1">
    <citation type="submission" date="2015-08" db="EMBL/GenBank/DDBJ databases">
        <title>Complete genome sequence of Sulfurifustis variabilis.</title>
        <authorList>
            <person name="Miura A."/>
            <person name="Kojima H."/>
            <person name="Fukui M."/>
        </authorList>
    </citation>
    <scope>NUCLEOTIDE SEQUENCE [LARGE SCALE GENOMIC DNA]</scope>
    <source>
        <strain evidence="14">skN76</strain>
    </source>
</reference>
<dbReference type="PANTHER" id="PTHR30365:SF14">
    <property type="entry name" value="CYTOCHROME BD MENAQUINOL OXIDASE SUBUNIT I-RELATED"/>
    <property type="match status" value="1"/>
</dbReference>
<protein>
    <submittedName>
        <fullName evidence="13">Cytochrome D ubiquinol oxidase subunit I</fullName>
    </submittedName>
</protein>
<evidence type="ECO:0000256" key="11">
    <source>
        <dbReference type="ARBA" id="ARBA00023136"/>
    </source>
</evidence>
<evidence type="ECO:0000256" key="7">
    <source>
        <dbReference type="ARBA" id="ARBA00022723"/>
    </source>
</evidence>
<feature type="transmembrane region" description="Helical" evidence="12">
    <location>
        <begin position="20"/>
        <end position="43"/>
    </location>
</feature>
<feature type="transmembrane region" description="Helical" evidence="12">
    <location>
        <begin position="357"/>
        <end position="377"/>
    </location>
</feature>
<keyword evidence="8 12" id="KW-0249">Electron transport</keyword>
<dbReference type="GO" id="GO:0020037">
    <property type="term" value="F:heme binding"/>
    <property type="evidence" value="ECO:0007669"/>
    <property type="project" value="TreeGrafter"/>
</dbReference>
<keyword evidence="6 12" id="KW-0812">Transmembrane</keyword>
<evidence type="ECO:0000256" key="5">
    <source>
        <dbReference type="ARBA" id="ARBA00022617"/>
    </source>
</evidence>
<evidence type="ECO:0000313" key="13">
    <source>
        <dbReference type="EMBL" id="BAU48834.1"/>
    </source>
</evidence>
<dbReference type="PIRSF" id="PIRSF006446">
    <property type="entry name" value="Cyt_quinol_oxidase_1"/>
    <property type="match status" value="1"/>
</dbReference>
<name>A0A1B4VAP9_9GAMM</name>
<proteinExistence type="inferred from homology"/>
<evidence type="ECO:0000256" key="10">
    <source>
        <dbReference type="ARBA" id="ARBA00023004"/>
    </source>
</evidence>
<evidence type="ECO:0000256" key="12">
    <source>
        <dbReference type="PIRNR" id="PIRNR006446"/>
    </source>
</evidence>
<gene>
    <name evidence="13" type="ORF">SVA_2284</name>
</gene>
<dbReference type="EMBL" id="AP014936">
    <property type="protein sequence ID" value="BAU48834.1"/>
    <property type="molecule type" value="Genomic_DNA"/>
</dbReference>
<dbReference type="AlphaFoldDB" id="A0A1B4VAP9"/>
<dbReference type="InterPro" id="IPR002585">
    <property type="entry name" value="Cyt-d_ubiquinol_oxidase_su_1"/>
</dbReference>
<evidence type="ECO:0000256" key="9">
    <source>
        <dbReference type="ARBA" id="ARBA00022989"/>
    </source>
</evidence>
<keyword evidence="9 12" id="KW-1133">Transmembrane helix</keyword>
<feature type="transmembrane region" description="Helical" evidence="12">
    <location>
        <begin position="55"/>
        <end position="76"/>
    </location>
</feature>
<feature type="transmembrane region" description="Helical" evidence="12">
    <location>
        <begin position="404"/>
        <end position="427"/>
    </location>
</feature>
<feature type="transmembrane region" description="Helical" evidence="12">
    <location>
        <begin position="321"/>
        <end position="345"/>
    </location>
</feature>
<evidence type="ECO:0000256" key="6">
    <source>
        <dbReference type="ARBA" id="ARBA00022692"/>
    </source>
</evidence>
<dbReference type="GO" id="GO:0046872">
    <property type="term" value="F:metal ion binding"/>
    <property type="evidence" value="ECO:0007669"/>
    <property type="project" value="UniProtKB-UniRule"/>
</dbReference>
<dbReference type="PANTHER" id="PTHR30365">
    <property type="entry name" value="CYTOCHROME D UBIQUINOL OXIDASE"/>
    <property type="match status" value="1"/>
</dbReference>
<sequence length="454" mass="50294">MEWDATLLSRIQFGFTLGFHILFPTLTIGLSGFLVILHGAWLYTAREEYLRLYRFWLKIFALGFGTGVVSGIVLSFEFGMNFARFSQATGNVLGPLLGYEVLMAFFLEASFLPIMLFGWGRVGPRLHFLATVMVALGTFLSAFWILAANSWMHTPAGFELRDGVFYVRDWWSVVFNPSFPYRLAHMLMASLLTAAFVIAGVSAWHLRRGVHAALARRALAVSILSAAVFAPAQILIGDLHGLQVARDQPVKVAAMEALWETTEAAPFVLVGWPDEAREANRFAVEIPYAASLILTHSPTGRVPGLDQAQAADRPHVPTVFFSFRVMLAIGFYFLFVAWTGLVLWWRGRLYDRAWFQRLCIAAIPLGFVAVIAGWLVVEVGRQPWVVHGMLRTADAASALEPSAVAGSLTLFVLAYLVLLGAFLAFAFRLASQGPETAVPPQARRLPRTVWRATP</sequence>
<dbReference type="GO" id="GO:0070069">
    <property type="term" value="C:cytochrome complex"/>
    <property type="evidence" value="ECO:0007669"/>
    <property type="project" value="UniProtKB-UniRule"/>
</dbReference>
<dbReference type="Proteomes" id="UP000218899">
    <property type="component" value="Chromosome"/>
</dbReference>
<keyword evidence="4 12" id="KW-1003">Cell membrane</keyword>
<keyword evidence="7 12" id="KW-0479">Metal-binding</keyword>
<feature type="transmembrane region" description="Helical" evidence="12">
    <location>
        <begin position="96"/>
        <end position="119"/>
    </location>
</feature>
<keyword evidence="5 12" id="KW-0349">Heme</keyword>
<comment type="similarity">
    <text evidence="2 12">Belongs to the cytochrome ubiquinol oxidase subunit 1 family.</text>
</comment>
<keyword evidence="11 12" id="KW-0472">Membrane</keyword>
<keyword evidence="3 12" id="KW-0813">Transport</keyword>
<feature type="transmembrane region" description="Helical" evidence="12">
    <location>
        <begin position="126"/>
        <end position="147"/>
    </location>
</feature>
<evidence type="ECO:0000313" key="14">
    <source>
        <dbReference type="Proteomes" id="UP000218899"/>
    </source>
</evidence>
<dbReference type="RefSeq" id="WP_096461311.1">
    <property type="nucleotide sequence ID" value="NZ_AP014936.1"/>
</dbReference>
<feature type="transmembrane region" description="Helical" evidence="12">
    <location>
        <begin position="218"/>
        <end position="236"/>
    </location>
</feature>
<dbReference type="GO" id="GO:0005886">
    <property type="term" value="C:plasma membrane"/>
    <property type="evidence" value="ECO:0007669"/>
    <property type="project" value="UniProtKB-SubCell"/>
</dbReference>
<dbReference type="GO" id="GO:0019646">
    <property type="term" value="P:aerobic electron transport chain"/>
    <property type="evidence" value="ECO:0007669"/>
    <property type="project" value="InterPro"/>
</dbReference>